<accession>B5RP27</accession>
<proteinExistence type="predicted"/>
<name>B5RP27_BORDL</name>
<organism evidence="9 10">
    <name type="scientific">Borrelia duttonii (strain Ly)</name>
    <dbReference type="NCBI Taxonomy" id="412419"/>
    <lineage>
        <taxon>Bacteria</taxon>
        <taxon>Pseudomonadati</taxon>
        <taxon>Spirochaetota</taxon>
        <taxon>Spirochaetia</taxon>
        <taxon>Spirochaetales</taxon>
        <taxon>Borreliaceae</taxon>
        <taxon>Borrelia</taxon>
    </lineage>
</organism>
<evidence type="ECO:0000313" key="10">
    <source>
        <dbReference type="Proteomes" id="UP000000611"/>
    </source>
</evidence>
<dbReference type="EMBL" id="CP000987">
    <property type="protein sequence ID" value="ACH94113.1"/>
    <property type="molecule type" value="Genomic_DNA"/>
</dbReference>
<evidence type="ECO:0000256" key="7">
    <source>
        <dbReference type="ARBA" id="ARBA00023288"/>
    </source>
</evidence>
<keyword evidence="6 8" id="KW-0998">Cell outer membrane</keyword>
<evidence type="ECO:0000313" key="9">
    <source>
        <dbReference type="EMBL" id="ACH94113.1"/>
    </source>
</evidence>
<dbReference type="HOGENOM" id="CLU_054711_2_0_12"/>
<evidence type="ECO:0000256" key="3">
    <source>
        <dbReference type="ARBA" id="ARBA00022729"/>
    </source>
</evidence>
<dbReference type="SUPFAM" id="SSF74748">
    <property type="entry name" value="Variable surface antigen VlsE"/>
    <property type="match status" value="1"/>
</dbReference>
<dbReference type="AlphaFoldDB" id="B5RP27"/>
<comment type="function">
    <text evidence="1 8">The Vlp and Vsp proteins are antigenically distinct proteins, only one vlp or vsp gene is transcriptionally active at any one time. Switching between these genes is a mechanism of host immune response evasion.</text>
</comment>
<dbReference type="Proteomes" id="UP000000611">
    <property type="component" value="Plasmid pl40"/>
</dbReference>
<keyword evidence="10" id="KW-1185">Reference proteome</keyword>
<evidence type="ECO:0000256" key="6">
    <source>
        <dbReference type="ARBA" id="ARBA00023237"/>
    </source>
</evidence>
<evidence type="ECO:0000256" key="2">
    <source>
        <dbReference type="ARBA" id="ARBA00004459"/>
    </source>
</evidence>
<evidence type="ECO:0000256" key="4">
    <source>
        <dbReference type="ARBA" id="ARBA00023136"/>
    </source>
</evidence>
<dbReference type="KEGG" id="bdu:BDU_5005"/>
<keyword evidence="7 8" id="KW-0449">Lipoprotein</keyword>
<protein>
    <recommendedName>
        <fullName evidence="8">Variable large protein</fullName>
    </recommendedName>
</protein>
<evidence type="ECO:0000256" key="8">
    <source>
        <dbReference type="RuleBase" id="RU363105"/>
    </source>
</evidence>
<gene>
    <name evidence="9" type="primary">vlp-a_1</name>
    <name evidence="9" type="ordered locus">BDU_5005</name>
</gene>
<evidence type="ECO:0000256" key="1">
    <source>
        <dbReference type="ARBA" id="ARBA00003932"/>
    </source>
</evidence>
<keyword evidence="3" id="KW-0732">Signal</keyword>
<keyword evidence="4 8" id="KW-0472">Membrane</keyword>
<dbReference type="Pfam" id="PF00921">
    <property type="entry name" value="Lipoprotein_2"/>
    <property type="match status" value="1"/>
</dbReference>
<sequence length="376" mass="38814">MKKLIMNINKEARRMNIEKKGEGKVRVILLMMMMVMMGCNSGGVKGEGTGGGVKSLSEVLLEVGRSAENVFYSFLELVSDSLGFAVKATTKKNEVGNYFDRLGKKLEIASGELEKVAEKASADVDKEGMLNKGIRAAVDSAKMTLSILKGHLESLKGIGDVNVVGEAASNAQGVASSADELKSVFKALKGIVDIADKEDIEKLVAGDLAVKVGNNGTDNKDGVKILATDNKAGVNDAGKAAAVLTTVSGKEILASIVKSTEGDADTGVGDQATANTSAVAFAKGGNAANLAKEAAKAAAVSGGIVLRSLVKNGKLSSGAQDGQAGGKEEVQAVGISAVNKLLVAVEDIIKKTVKNVLEKVKKEVDKARDPKAVGQQ</sequence>
<dbReference type="InterPro" id="IPR000680">
    <property type="entry name" value="Borrelia_lipo"/>
</dbReference>
<comment type="subcellular location">
    <subcellularLocation>
        <location evidence="2 8">Cell outer membrane</location>
        <topology evidence="2 8">Lipid-anchor</topology>
    </subcellularLocation>
</comment>
<evidence type="ECO:0000256" key="5">
    <source>
        <dbReference type="ARBA" id="ARBA00023139"/>
    </source>
</evidence>
<geneLocation type="plasmid" evidence="9 10">
    <name>pl40</name>
</geneLocation>
<keyword evidence="5 8" id="KW-0564">Palmitate</keyword>
<dbReference type="GO" id="GO:0009279">
    <property type="term" value="C:cell outer membrane"/>
    <property type="evidence" value="ECO:0007669"/>
    <property type="project" value="UniProtKB-SubCell"/>
</dbReference>
<reference evidence="9 10" key="1">
    <citation type="journal article" date="2008" name="PLoS Genet.">
        <title>The genome of Borrelia recurrentis, the agent of deadly louse-borne relapsing fever, is a degraded subset of tick-borne Borrelia duttonii.</title>
        <authorList>
            <person name="Lescot M."/>
            <person name="Audic S."/>
            <person name="Robert C."/>
            <person name="Nguyen T.T."/>
            <person name="Blanc G."/>
            <person name="Cutler S.J."/>
            <person name="Wincker P."/>
            <person name="Couloux A."/>
            <person name="Claverie J.-M."/>
            <person name="Raoult D."/>
            <person name="Drancourt M."/>
        </authorList>
    </citation>
    <scope>NUCLEOTIDE SEQUENCE [LARGE SCALE GENOMIC DNA]</scope>
    <source>
        <strain evidence="9 10">Ly</strain>
    </source>
</reference>
<keyword evidence="9" id="KW-0614">Plasmid</keyword>